<evidence type="ECO:0000313" key="3">
    <source>
        <dbReference type="Proteomes" id="UP001596154"/>
    </source>
</evidence>
<comment type="caution">
    <text evidence="2">The sequence shown here is derived from an EMBL/GenBank/DDBJ whole genome shotgun (WGS) entry which is preliminary data.</text>
</comment>
<dbReference type="Proteomes" id="UP001596154">
    <property type="component" value="Unassembled WGS sequence"/>
</dbReference>
<sequence>MSAHELAEPYPHVSTDDDAIDAAQLLAEHKLPALLVVDTDGLPYAIVPGSQLLGQLLPEYALEDPRLAAVLSDEDLDEVPEKIRRLTVAEWLPRRRFRPPTVGPDAGDLQIAALMAGTHSPLVAVVEREGDQVRLAGAVTAARLMQRLIGGS</sequence>
<evidence type="ECO:0000259" key="1">
    <source>
        <dbReference type="Pfam" id="PF00571"/>
    </source>
</evidence>
<dbReference type="EMBL" id="JBHSNY010000011">
    <property type="protein sequence ID" value="MFC5637944.1"/>
    <property type="molecule type" value="Genomic_DNA"/>
</dbReference>
<keyword evidence="3" id="KW-1185">Reference proteome</keyword>
<feature type="domain" description="CBS" evidence="1">
    <location>
        <begin position="8"/>
        <end position="41"/>
    </location>
</feature>
<dbReference type="SUPFAM" id="SSF54631">
    <property type="entry name" value="CBS-domain pair"/>
    <property type="match status" value="1"/>
</dbReference>
<proteinExistence type="predicted"/>
<dbReference type="Gene3D" id="3.10.580.10">
    <property type="entry name" value="CBS-domain"/>
    <property type="match status" value="1"/>
</dbReference>
<dbReference type="RefSeq" id="WP_381028104.1">
    <property type="nucleotide sequence ID" value="NZ_JBHSNY010000011.1"/>
</dbReference>
<reference evidence="3" key="1">
    <citation type="journal article" date="2019" name="Int. J. Syst. Evol. Microbiol.">
        <title>The Global Catalogue of Microorganisms (GCM) 10K type strain sequencing project: providing services to taxonomists for standard genome sequencing and annotation.</title>
        <authorList>
            <consortium name="The Broad Institute Genomics Platform"/>
            <consortium name="The Broad Institute Genome Sequencing Center for Infectious Disease"/>
            <person name="Wu L."/>
            <person name="Ma J."/>
        </authorList>
    </citation>
    <scope>NUCLEOTIDE SEQUENCE [LARGE SCALE GENOMIC DNA]</scope>
    <source>
        <strain evidence="3">CGMCC 4.7248</strain>
    </source>
</reference>
<dbReference type="InterPro" id="IPR046342">
    <property type="entry name" value="CBS_dom_sf"/>
</dbReference>
<dbReference type="Pfam" id="PF00571">
    <property type="entry name" value="CBS"/>
    <property type="match status" value="1"/>
</dbReference>
<name>A0ABW0UZL1_9ACTN</name>
<organism evidence="2 3">
    <name type="scientific">Streptomyces bullii</name>
    <dbReference type="NCBI Taxonomy" id="349910"/>
    <lineage>
        <taxon>Bacteria</taxon>
        <taxon>Bacillati</taxon>
        <taxon>Actinomycetota</taxon>
        <taxon>Actinomycetes</taxon>
        <taxon>Kitasatosporales</taxon>
        <taxon>Streptomycetaceae</taxon>
        <taxon>Streptomyces</taxon>
    </lineage>
</organism>
<evidence type="ECO:0000313" key="2">
    <source>
        <dbReference type="EMBL" id="MFC5637944.1"/>
    </source>
</evidence>
<dbReference type="CDD" id="cd17788">
    <property type="entry name" value="CBS_pair_bac"/>
    <property type="match status" value="1"/>
</dbReference>
<protein>
    <submittedName>
        <fullName evidence="2">CBS domain-containing protein</fullName>
    </submittedName>
</protein>
<accession>A0ABW0UZL1</accession>
<gene>
    <name evidence="2" type="ORF">ACFPZJ_30100</name>
</gene>
<dbReference type="InterPro" id="IPR000644">
    <property type="entry name" value="CBS_dom"/>
</dbReference>